<reference evidence="1 2" key="1">
    <citation type="journal article" date="2016" name="BMC Genomics">
        <title>Comparative genomic and transcriptomic analyses of the Fuzhuan brick tea-fermentation fungus Aspergillus cristatus.</title>
        <authorList>
            <person name="Ge Y."/>
            <person name="Wang Y."/>
            <person name="Liu Y."/>
            <person name="Tan Y."/>
            <person name="Ren X."/>
            <person name="Zhang X."/>
            <person name="Hyde K.D."/>
            <person name="Liu Y."/>
            <person name="Liu Z."/>
        </authorList>
    </citation>
    <scope>NUCLEOTIDE SEQUENCE [LARGE SCALE GENOMIC DNA]</scope>
    <source>
        <strain evidence="1 2">GZAAS20.1005</strain>
    </source>
</reference>
<evidence type="ECO:0000313" key="1">
    <source>
        <dbReference type="EMBL" id="ODM15425.1"/>
    </source>
</evidence>
<proteinExistence type="predicted"/>
<evidence type="ECO:0000313" key="2">
    <source>
        <dbReference type="Proteomes" id="UP000094569"/>
    </source>
</evidence>
<sequence length="120" mass="13378">MELLTSRTCPWDILDRADPAPRPLGVDNTSCRVSNLDHDLPPHDCIAKQEKGSGCLEVVDYPASLFRVGSRIQRELRAVGDPMQMEGLASRVRAWLLKAEDTSGTWRLDAMDSVKRSNDV</sequence>
<name>A0A1E3B387_ASPCR</name>
<dbReference type="AlphaFoldDB" id="A0A1E3B387"/>
<protein>
    <submittedName>
        <fullName evidence="1">Uncharacterized protein</fullName>
    </submittedName>
</protein>
<gene>
    <name evidence="1" type="ORF">SI65_09028</name>
</gene>
<dbReference type="VEuPathDB" id="FungiDB:SI65_09028"/>
<dbReference type="EMBL" id="JXNT01000016">
    <property type="protein sequence ID" value="ODM15425.1"/>
    <property type="molecule type" value="Genomic_DNA"/>
</dbReference>
<comment type="caution">
    <text evidence="1">The sequence shown here is derived from an EMBL/GenBank/DDBJ whole genome shotgun (WGS) entry which is preliminary data.</text>
</comment>
<dbReference type="Proteomes" id="UP000094569">
    <property type="component" value="Unassembled WGS sequence"/>
</dbReference>
<organism evidence="1 2">
    <name type="scientific">Aspergillus cristatus</name>
    <name type="common">Chinese Fuzhuan brick tea-fermentation fungus</name>
    <name type="synonym">Eurotium cristatum</name>
    <dbReference type="NCBI Taxonomy" id="573508"/>
    <lineage>
        <taxon>Eukaryota</taxon>
        <taxon>Fungi</taxon>
        <taxon>Dikarya</taxon>
        <taxon>Ascomycota</taxon>
        <taxon>Pezizomycotina</taxon>
        <taxon>Eurotiomycetes</taxon>
        <taxon>Eurotiomycetidae</taxon>
        <taxon>Eurotiales</taxon>
        <taxon>Aspergillaceae</taxon>
        <taxon>Aspergillus</taxon>
        <taxon>Aspergillus subgen. Aspergillus</taxon>
    </lineage>
</organism>
<keyword evidence="2" id="KW-1185">Reference proteome</keyword>
<accession>A0A1E3B387</accession>